<dbReference type="Pfam" id="PF06985">
    <property type="entry name" value="HET"/>
    <property type="match status" value="1"/>
</dbReference>
<evidence type="ECO:0000259" key="1">
    <source>
        <dbReference type="Pfam" id="PF06985"/>
    </source>
</evidence>
<dbReference type="PANTHER" id="PTHR10622:SF10">
    <property type="entry name" value="HET DOMAIN-CONTAINING PROTEIN"/>
    <property type="match status" value="1"/>
</dbReference>
<evidence type="ECO:0000313" key="2">
    <source>
        <dbReference type="EMBL" id="ESZ93148.1"/>
    </source>
</evidence>
<protein>
    <recommendedName>
        <fullName evidence="1">Heterokaryon incompatibility domain-containing protein</fullName>
    </recommendedName>
</protein>
<accession>W9CBE6</accession>
<evidence type="ECO:0000313" key="3">
    <source>
        <dbReference type="Proteomes" id="UP000019487"/>
    </source>
</evidence>
<dbReference type="STRING" id="1432307.W9CBE6"/>
<feature type="domain" description="Heterokaryon incompatibility" evidence="1">
    <location>
        <begin position="22"/>
        <end position="168"/>
    </location>
</feature>
<proteinExistence type="predicted"/>
<dbReference type="HOGENOM" id="CLU_000288_138_16_1"/>
<dbReference type="InterPro" id="IPR010730">
    <property type="entry name" value="HET"/>
</dbReference>
<reference evidence="2 3" key="1">
    <citation type="journal article" date="2014" name="Genome Announc.">
        <title>Draft genome sequence of Sclerotinia borealis, a psychrophilic plant pathogenic fungus.</title>
        <authorList>
            <person name="Mardanov A.V."/>
            <person name="Beletsky A.V."/>
            <person name="Kadnikov V.V."/>
            <person name="Ignatov A.N."/>
            <person name="Ravin N.V."/>
        </authorList>
    </citation>
    <scope>NUCLEOTIDE SEQUENCE [LARGE SCALE GENOMIC DNA]</scope>
    <source>
        <strain evidence="3">F-4157</strain>
    </source>
</reference>
<dbReference type="EMBL" id="AYSA01000338">
    <property type="protein sequence ID" value="ESZ93148.1"/>
    <property type="molecule type" value="Genomic_DNA"/>
</dbReference>
<dbReference type="PANTHER" id="PTHR10622">
    <property type="entry name" value="HET DOMAIN-CONTAINING PROTEIN"/>
    <property type="match status" value="1"/>
</dbReference>
<dbReference type="OrthoDB" id="674604at2759"/>
<organism evidence="2 3">
    <name type="scientific">Sclerotinia borealis (strain F-4128)</name>
    <dbReference type="NCBI Taxonomy" id="1432307"/>
    <lineage>
        <taxon>Eukaryota</taxon>
        <taxon>Fungi</taxon>
        <taxon>Dikarya</taxon>
        <taxon>Ascomycota</taxon>
        <taxon>Pezizomycotina</taxon>
        <taxon>Leotiomycetes</taxon>
        <taxon>Helotiales</taxon>
        <taxon>Sclerotiniaceae</taxon>
        <taxon>Sclerotinia</taxon>
    </lineage>
</organism>
<dbReference type="AlphaFoldDB" id="W9CBE6"/>
<dbReference type="Proteomes" id="UP000019487">
    <property type="component" value="Unassembled WGS sequence"/>
</dbReference>
<sequence length="612" mass="69438">MRLINTSTLAFEEFHGDYVPKYAILSHRWDKDEITFQEWNSAVNRKKAEKKLGYKKIEATCRLARQRGLGYAWIDTNCIDKSSSAELSEAINSMWRWYGGAVVCFAFLGDVGVGDEGVGEGEGKIEGGKGGNRDGDRDRDQLGILLDKGFQESFRKSRWFTRGWTLQELLAPSAVVFYSREWIRLGDKSSTLTQPIGDATGIDTSYLLGYSPISAASVSLRMFWLSRRKTTRVEDMAYCMLGIFDINMPLLYGEGTKAFLRLQEEIIKVSVDHTIFCWSWSDSISPAWTNLIAPSPDAFKNSQDFRRASTVEQASPYAMTNAGLSIRLPIIQAWSYNFIILMVHHRRRAQHWRACIPVRSLLRPSVSDFLGTYRRIPYPADPIFMPITWASTEINMFVKSKMMSMFHHTSLTPRNTNSQRLPRAVLITLGEGLPSQIPVFMSEQASIAKLRPMKINSIFLSETYPPERFDETRSLLRLDHRVGDAYVALLALGDRESGCVVFVSCKIDLTRRTKWFCHILPSAFWADSEVKRAKLLAFLGSQVAGLKGDNEIRLAVCKEIRGYIAIDGDDDEDEDDIDGECERRIVAARLEIGLKKEKIVELSKRIVNTLHL</sequence>
<keyword evidence="3" id="KW-1185">Reference proteome</keyword>
<gene>
    <name evidence="2" type="ORF">SBOR_6475</name>
</gene>
<comment type="caution">
    <text evidence="2">The sequence shown here is derived from an EMBL/GenBank/DDBJ whole genome shotgun (WGS) entry which is preliminary data.</text>
</comment>
<name>W9CBE6_SCLBF</name>